<dbReference type="Proteomes" id="UP000085678">
    <property type="component" value="Unplaced"/>
</dbReference>
<sequence length="162" mass="18227">MDSMEDSGIESDQRSAQIQQNATGNYAPSLKSSKRTTELQKKIEKQRDLMKKSQASAIDTQPRKNLLSRSRLKIPSRQDIPKATKEEQTQLLVAIPTDGSDEDEFDLHLSHTTNREIAEQLVKDGYNLDLVSDNEELDLIPPAKLYSDRCTCCSVQSNCSIQ</sequence>
<feature type="region of interest" description="Disordered" evidence="2">
    <location>
        <begin position="1"/>
        <end position="86"/>
    </location>
</feature>
<feature type="compositionally biased region" description="Polar residues" evidence="2">
    <location>
        <begin position="14"/>
        <end position="26"/>
    </location>
</feature>
<gene>
    <name evidence="4" type="primary">LOC106169101</name>
</gene>
<organism evidence="3 4">
    <name type="scientific">Lingula anatina</name>
    <name type="common">Brachiopod</name>
    <name type="synonym">Lingula unguis</name>
    <dbReference type="NCBI Taxonomy" id="7574"/>
    <lineage>
        <taxon>Eukaryota</taxon>
        <taxon>Metazoa</taxon>
        <taxon>Spiralia</taxon>
        <taxon>Lophotrochozoa</taxon>
        <taxon>Brachiopoda</taxon>
        <taxon>Linguliformea</taxon>
        <taxon>Lingulata</taxon>
        <taxon>Lingulida</taxon>
        <taxon>Linguloidea</taxon>
        <taxon>Lingulidae</taxon>
        <taxon>Lingula</taxon>
    </lineage>
</organism>
<dbReference type="InParanoid" id="A0A1S3J0W9"/>
<accession>A0A1S3J0W9</accession>
<dbReference type="GeneID" id="106169101"/>
<evidence type="ECO:0000256" key="1">
    <source>
        <dbReference type="ARBA" id="ARBA00010549"/>
    </source>
</evidence>
<dbReference type="Pfam" id="PF15260">
    <property type="entry name" value="FAM219A"/>
    <property type="match status" value="1"/>
</dbReference>
<proteinExistence type="inferred from homology"/>
<dbReference type="OrthoDB" id="6119141at2759"/>
<dbReference type="InterPro" id="IPR029339">
    <property type="entry name" value="FAM219"/>
</dbReference>
<reference evidence="4" key="1">
    <citation type="submission" date="2025-08" db="UniProtKB">
        <authorList>
            <consortium name="RefSeq"/>
        </authorList>
    </citation>
    <scope>IDENTIFICATION</scope>
    <source>
        <tissue evidence="4">Gonads</tissue>
    </source>
</reference>
<evidence type="ECO:0000256" key="2">
    <source>
        <dbReference type="SAM" id="MobiDB-lite"/>
    </source>
</evidence>
<protein>
    <submittedName>
        <fullName evidence="4">Protein FAM219A</fullName>
    </submittedName>
</protein>
<keyword evidence="3" id="KW-1185">Reference proteome</keyword>
<dbReference type="STRING" id="7574.A0A1S3J0W9"/>
<dbReference type="KEGG" id="lak:106169101"/>
<feature type="compositionally biased region" description="Basic and acidic residues" evidence="2">
    <location>
        <begin position="35"/>
        <end position="51"/>
    </location>
</feature>
<dbReference type="PANTHER" id="PTHR31281:SF3">
    <property type="entry name" value="PROTEIN FAM219A"/>
    <property type="match status" value="1"/>
</dbReference>
<name>A0A1S3J0W9_LINAN</name>
<dbReference type="PANTHER" id="PTHR31281">
    <property type="entry name" value="PROTEIN FAM219A"/>
    <property type="match status" value="1"/>
</dbReference>
<dbReference type="RefSeq" id="XP_013403908.1">
    <property type="nucleotide sequence ID" value="XM_013548454.2"/>
</dbReference>
<evidence type="ECO:0000313" key="4">
    <source>
        <dbReference type="RefSeq" id="XP_013403908.1"/>
    </source>
</evidence>
<dbReference type="AlphaFoldDB" id="A0A1S3J0W9"/>
<comment type="similarity">
    <text evidence="1">Belongs to the FAM219 family.</text>
</comment>
<evidence type="ECO:0000313" key="3">
    <source>
        <dbReference type="Proteomes" id="UP000085678"/>
    </source>
</evidence>